<evidence type="ECO:0000313" key="1">
    <source>
        <dbReference type="EMBL" id="CRK91852.1"/>
    </source>
</evidence>
<keyword evidence="2" id="KW-1185">Reference proteome</keyword>
<organism evidence="1 2">
    <name type="scientific">Clunio marinus</name>
    <dbReference type="NCBI Taxonomy" id="568069"/>
    <lineage>
        <taxon>Eukaryota</taxon>
        <taxon>Metazoa</taxon>
        <taxon>Ecdysozoa</taxon>
        <taxon>Arthropoda</taxon>
        <taxon>Hexapoda</taxon>
        <taxon>Insecta</taxon>
        <taxon>Pterygota</taxon>
        <taxon>Neoptera</taxon>
        <taxon>Endopterygota</taxon>
        <taxon>Diptera</taxon>
        <taxon>Nematocera</taxon>
        <taxon>Chironomoidea</taxon>
        <taxon>Chironomidae</taxon>
        <taxon>Clunio</taxon>
    </lineage>
</organism>
<evidence type="ECO:0000313" key="2">
    <source>
        <dbReference type="Proteomes" id="UP000183832"/>
    </source>
</evidence>
<sequence>MTYEKKLQQTLRNNFSKHTLYLNAISLKLNVKRGGKKVNMSNVLGKLYLKVQMVSEKSEAKNIIFSFEFCDRHTSNAGISHILKFHLLTRHLNHTF</sequence>
<dbReference type="Proteomes" id="UP000183832">
    <property type="component" value="Unassembled WGS sequence"/>
</dbReference>
<gene>
    <name evidence="1" type="ORF">CLUMA_CG005473</name>
</gene>
<reference evidence="1 2" key="1">
    <citation type="submission" date="2015-04" db="EMBL/GenBank/DDBJ databases">
        <authorList>
            <person name="Syromyatnikov M.Y."/>
            <person name="Popov V.N."/>
        </authorList>
    </citation>
    <scope>NUCLEOTIDE SEQUENCE [LARGE SCALE GENOMIC DNA]</scope>
</reference>
<dbReference type="EMBL" id="CVRI01000021">
    <property type="protein sequence ID" value="CRK91852.1"/>
    <property type="molecule type" value="Genomic_DNA"/>
</dbReference>
<accession>A0A1J1HWX2</accession>
<protein>
    <submittedName>
        <fullName evidence="1">CLUMA_CG005473, isoform A</fullName>
    </submittedName>
</protein>
<proteinExistence type="predicted"/>
<dbReference type="AlphaFoldDB" id="A0A1J1HWX2"/>
<name>A0A1J1HWX2_9DIPT</name>